<dbReference type="SUPFAM" id="SSF53448">
    <property type="entry name" value="Nucleotide-diphospho-sugar transferases"/>
    <property type="match status" value="1"/>
</dbReference>
<dbReference type="GO" id="GO:0016757">
    <property type="term" value="F:glycosyltransferase activity"/>
    <property type="evidence" value="ECO:0007669"/>
    <property type="project" value="UniProtKB-KW"/>
</dbReference>
<dbReference type="CDD" id="cd06549">
    <property type="entry name" value="GH18_trifunctional"/>
    <property type="match status" value="1"/>
</dbReference>
<dbReference type="SUPFAM" id="SSF51445">
    <property type="entry name" value="(Trans)glycosidases"/>
    <property type="match status" value="1"/>
</dbReference>
<dbReference type="InterPro" id="IPR002509">
    <property type="entry name" value="NODB_dom"/>
</dbReference>
<dbReference type="Gene3D" id="3.20.20.80">
    <property type="entry name" value="Glycosidases"/>
    <property type="match status" value="1"/>
</dbReference>
<keyword evidence="5" id="KW-0328">Glycosyltransferase</keyword>
<dbReference type="eggNOG" id="COG1215">
    <property type="taxonomic scope" value="Bacteria"/>
</dbReference>
<dbReference type="GO" id="GO:0008061">
    <property type="term" value="F:chitin binding"/>
    <property type="evidence" value="ECO:0007669"/>
    <property type="project" value="InterPro"/>
</dbReference>
<dbReference type="PANTHER" id="PTHR43630">
    <property type="entry name" value="POLY-BETA-1,6-N-ACETYL-D-GLUCOSAMINE SYNTHASE"/>
    <property type="match status" value="1"/>
</dbReference>
<organism evidence="11 12">
    <name type="scientific">Zymomonas mobilis subsp. pomaceae (strain ATCC 29192 / DSM 22645 / JCM 10191 / CCUG 17912 / NBRC 13757 / NCIMB 11200 / NRRL B-4491 / Barker I)</name>
    <dbReference type="NCBI Taxonomy" id="579138"/>
    <lineage>
        <taxon>Bacteria</taxon>
        <taxon>Pseudomonadati</taxon>
        <taxon>Pseudomonadota</taxon>
        <taxon>Alphaproteobacteria</taxon>
        <taxon>Sphingomonadales</taxon>
        <taxon>Zymomonadaceae</taxon>
        <taxon>Zymomonas</taxon>
    </lineage>
</organism>
<evidence type="ECO:0000313" key="11">
    <source>
        <dbReference type="EMBL" id="AEI37478.1"/>
    </source>
</evidence>
<evidence type="ECO:0000256" key="8">
    <source>
        <dbReference type="SAM" id="Phobius"/>
    </source>
</evidence>
<keyword evidence="6" id="KW-0808">Transferase</keyword>
<keyword evidence="8" id="KW-0812">Transmembrane</keyword>
<dbReference type="PROSITE" id="PS51677">
    <property type="entry name" value="NODB"/>
    <property type="match status" value="1"/>
</dbReference>
<dbReference type="AlphaFoldDB" id="F8ERM0"/>
<evidence type="ECO:0000259" key="10">
    <source>
        <dbReference type="PROSITE" id="PS51910"/>
    </source>
</evidence>
<dbReference type="InterPro" id="IPR017853">
    <property type="entry name" value="GH"/>
</dbReference>
<evidence type="ECO:0000313" key="12">
    <source>
        <dbReference type="Proteomes" id="UP000000491"/>
    </source>
</evidence>
<dbReference type="PROSITE" id="PS51910">
    <property type="entry name" value="GH18_2"/>
    <property type="match status" value="1"/>
</dbReference>
<evidence type="ECO:0000256" key="5">
    <source>
        <dbReference type="ARBA" id="ARBA00022676"/>
    </source>
</evidence>
<protein>
    <recommendedName>
        <fullName evidence="4">Chitooligosaccharide deacetylase</fullName>
    </recommendedName>
    <alternativeName>
        <fullName evidence="7">Nodulation protein B</fullName>
    </alternativeName>
</protein>
<dbReference type="eggNOG" id="COG3858">
    <property type="taxonomic scope" value="Bacteria"/>
</dbReference>
<comment type="function">
    <text evidence="1">Is involved in generating a small heat-stable compound (Nod), an acylated oligomer of N-acetylglucosamine, that stimulates mitosis in various plant protoplasts.</text>
</comment>
<dbReference type="Pfam" id="PF13641">
    <property type="entry name" value="Glyco_tranf_2_3"/>
    <property type="match status" value="1"/>
</dbReference>
<dbReference type="CDD" id="cd10962">
    <property type="entry name" value="CE4_GT2-like"/>
    <property type="match status" value="1"/>
</dbReference>
<dbReference type="STRING" id="579138.Zymop_0576"/>
<evidence type="ECO:0000256" key="7">
    <source>
        <dbReference type="ARBA" id="ARBA00032976"/>
    </source>
</evidence>
<dbReference type="InterPro" id="IPR011583">
    <property type="entry name" value="Chitinase_II/V-like_cat"/>
</dbReference>
<sequence length="1120" mass="125166">MDKKPVFYDSSGKRRRRFRIAITAFFMLFFLAIVTLFATVAIAPIGKNLPFTVGRPPIKAQPNGILPHTRINLHRALSRIGFAKTPPKTPKDTITMAFYTPWDDPSVASLSRHINDIDWLSPGWLSVTGPHHEWTEFSDPRGHAIINSAKQRPKILPMIQNVSNGEWDGKNAAALMKDPVARLRFIDQVDNFLLKNQADGVVFDFESLPKTALPFYLKLLAETHARFEAHHWILTVAAPVADEAWNLPAFAKVSDKLILMAYDEHYPGGEPGSIASNDWFADVVEEATRHLPPEKVIIALGSYAYNWKKGGDTDAISIEQAWLTAHESGTTPLFDKNTGSTHFSYDEAGAYHDVWMLDGVSFSNQMNLSHHLGFNAFALWRLGSEDPSLWNIFGKTHSLSFQSTDLTKALSHIPAGTEVDIEGTGEILRVASRPVTGKRQISVDHQGMITDEHFSAIPLPYAIERAGYRPGLIALTFDDGPDTKWTPQILDILKKEHVPATFFIIGENALTNRSLLLREIAEGHEIGNHTYTHPNLGWASVQSTILEVNATQRLFQAFTGHSLRFFRAPFFGDAEPTTADEIDPVYAAQNLGYLSVGLHVDPDDWKRPGRDQIIQQVLEQVSQGSVQRSAQIVLLHDSGGDRTQTIQALPEIIHALRAKGYRLVLVSDLLNLSRNAAMPPLSPMEQMTARWNFALFSFLGGTVIALRWIFALAITLGILRALFLSALSILQARRENRLIFPPITPDRSVTVLIPAFNEARVIESSVRQVLASHDVNNIEVIVIDDGSTDDSAAIVERVFADNPKVRLIRLPNGGKARALNYGVVEAKGEIIIALDADTHFEPTTIARLTRWFSDPRLGAVAGNAKVGNRINLITRWQALEYITAQNLERRATVLLNAMTVVPGAVGAWRAETLRQVGGFPDQTLAEDQDLTILIQEQGWKVRYDPYAVAWTEAPETIQALARQRFRWAFGTLQCLWKHRRIIKRGKPKGLAYIGLPQSLVFQIGFAAISPIIDLAFVVNIIATTIAVYQHGWIQQWDDLENMAAYWAVFTLIDLMSGVVAFALERKEHWSLLWLLIPQRIGYRQIMYYVVIKALAQAIRGPLVGWDKLERSGHVQTESNQ</sequence>
<feature type="transmembrane region" description="Helical" evidence="8">
    <location>
        <begin position="20"/>
        <end position="43"/>
    </location>
</feature>
<dbReference type="Gene3D" id="3.20.20.370">
    <property type="entry name" value="Glycoside hydrolase/deacetylase"/>
    <property type="match status" value="1"/>
</dbReference>
<dbReference type="Pfam" id="PF00704">
    <property type="entry name" value="Glyco_hydro_18"/>
    <property type="match status" value="1"/>
</dbReference>
<dbReference type="PANTHER" id="PTHR43630:SF1">
    <property type="entry name" value="POLY-BETA-1,6-N-ACETYL-D-GLUCOSAMINE SYNTHASE"/>
    <property type="match status" value="1"/>
</dbReference>
<dbReference type="InterPro" id="IPR011330">
    <property type="entry name" value="Glyco_hydro/deAcase_b/a-brl"/>
</dbReference>
<accession>F8ERM0</accession>
<feature type="transmembrane region" description="Helical" evidence="8">
    <location>
        <begin position="1042"/>
        <end position="1063"/>
    </location>
</feature>
<dbReference type="GO" id="GO:0016810">
    <property type="term" value="F:hydrolase activity, acting on carbon-nitrogen (but not peptide) bonds"/>
    <property type="evidence" value="ECO:0007669"/>
    <property type="project" value="InterPro"/>
</dbReference>
<feature type="domain" description="NodB homology" evidence="9">
    <location>
        <begin position="471"/>
        <end position="664"/>
    </location>
</feature>
<dbReference type="KEGG" id="zmp:Zymop_0576"/>
<feature type="transmembrane region" description="Helical" evidence="8">
    <location>
        <begin position="708"/>
        <end position="730"/>
    </location>
</feature>
<evidence type="ECO:0000256" key="2">
    <source>
        <dbReference type="ARBA" id="ARBA00006739"/>
    </source>
</evidence>
<keyword evidence="8" id="KW-1133">Transmembrane helix</keyword>
<dbReference type="HOGENOM" id="CLU_009182_0_0_5"/>
<evidence type="ECO:0000256" key="3">
    <source>
        <dbReference type="ARBA" id="ARBA00010973"/>
    </source>
</evidence>
<evidence type="ECO:0000256" key="1">
    <source>
        <dbReference type="ARBA" id="ARBA00003236"/>
    </source>
</evidence>
<name>F8ERM0_ZYMMT</name>
<evidence type="ECO:0000259" key="9">
    <source>
        <dbReference type="PROSITE" id="PS51677"/>
    </source>
</evidence>
<dbReference type="Proteomes" id="UP000000491">
    <property type="component" value="Chromosome"/>
</dbReference>
<dbReference type="SMART" id="SM00636">
    <property type="entry name" value="Glyco_18"/>
    <property type="match status" value="1"/>
</dbReference>
<dbReference type="Gene3D" id="3.10.50.10">
    <property type="match status" value="1"/>
</dbReference>
<dbReference type="eggNOG" id="COG0726">
    <property type="taxonomic scope" value="Bacteria"/>
</dbReference>
<gene>
    <name evidence="11" type="ordered locus">Zymop_0576</name>
</gene>
<evidence type="ECO:0000256" key="4">
    <source>
        <dbReference type="ARBA" id="ARBA00020071"/>
    </source>
</evidence>
<feature type="domain" description="GH18" evidence="10">
    <location>
        <begin position="93"/>
        <end position="400"/>
    </location>
</feature>
<proteinExistence type="inferred from homology"/>
<dbReference type="PATRIC" id="fig|579138.3.peg.608"/>
<dbReference type="GO" id="GO:0005975">
    <property type="term" value="P:carbohydrate metabolic process"/>
    <property type="evidence" value="ECO:0007669"/>
    <property type="project" value="InterPro"/>
</dbReference>
<keyword evidence="8" id="KW-0472">Membrane</keyword>
<dbReference type="InterPro" id="IPR029044">
    <property type="entry name" value="Nucleotide-diphossugar_trans"/>
</dbReference>
<reference evidence="11 12" key="1">
    <citation type="journal article" date="2011" name="J. Bacteriol.">
        <title>Genome sequence of the ethanol-producing Zymomonas mobilis subsp. pomaceae lectotype strain ATCC 29192.</title>
        <authorList>
            <person name="Kouvelis V.N."/>
            <person name="Davenport K.W."/>
            <person name="Brettin T.S."/>
            <person name="Bruce D."/>
            <person name="Detter C."/>
            <person name="Han C.S."/>
            <person name="Nolan M."/>
            <person name="Tapia R."/>
            <person name="Damoulaki A."/>
            <person name="Kyrpides N.C."/>
            <person name="Typas M.A."/>
            <person name="Pappas K.M."/>
        </authorList>
    </citation>
    <scope>NUCLEOTIDE SEQUENCE [LARGE SCALE GENOMIC DNA]</scope>
    <source>
        <strain evidence="12">ATCC 29192 / DSM 22645 / JCM 10191 / CCUG 17912 / NBRC 13757 / NCIMB 11200 / NRRL B-4491 / Barker I</strain>
    </source>
</reference>
<dbReference type="SUPFAM" id="SSF88713">
    <property type="entry name" value="Glycoside hydrolase/deacetylase"/>
    <property type="match status" value="1"/>
</dbReference>
<dbReference type="RefSeq" id="WP_013933877.1">
    <property type="nucleotide sequence ID" value="NC_015709.1"/>
</dbReference>
<dbReference type="Pfam" id="PF01522">
    <property type="entry name" value="Polysacc_deac_1"/>
    <property type="match status" value="1"/>
</dbReference>
<dbReference type="CDD" id="cd06423">
    <property type="entry name" value="CESA_like"/>
    <property type="match status" value="1"/>
</dbReference>
<comment type="similarity">
    <text evidence="3">Belongs to the polysaccharide deacetylase family.</text>
</comment>
<dbReference type="EMBL" id="CP002865">
    <property type="protein sequence ID" value="AEI37478.1"/>
    <property type="molecule type" value="Genomic_DNA"/>
</dbReference>
<evidence type="ECO:0000256" key="6">
    <source>
        <dbReference type="ARBA" id="ARBA00022679"/>
    </source>
</evidence>
<dbReference type="Gene3D" id="3.90.550.10">
    <property type="entry name" value="Spore Coat Polysaccharide Biosynthesis Protein SpsA, Chain A"/>
    <property type="match status" value="1"/>
</dbReference>
<comment type="similarity">
    <text evidence="2">Belongs to the glycosyltransferase 2 family.</text>
</comment>
<dbReference type="InterPro" id="IPR029070">
    <property type="entry name" value="Chitinase_insertion_sf"/>
</dbReference>
<dbReference type="InterPro" id="IPR001223">
    <property type="entry name" value="Glyco_hydro18_cat"/>
</dbReference>
<feature type="transmembrane region" description="Helical" evidence="8">
    <location>
        <begin position="989"/>
        <end position="1022"/>
    </location>
</feature>